<dbReference type="STRING" id="1116472.MGMO_4c00080"/>
<feature type="domain" description="NAD-dependent epimerase/dehydratase" evidence="3">
    <location>
        <begin position="4"/>
        <end position="228"/>
    </location>
</feature>
<gene>
    <name evidence="4" type="ORF">MGMO_4c00080</name>
</gene>
<dbReference type="CDD" id="cd08946">
    <property type="entry name" value="SDR_e"/>
    <property type="match status" value="1"/>
</dbReference>
<dbReference type="InterPro" id="IPR036291">
    <property type="entry name" value="NAD(P)-bd_dom_sf"/>
</dbReference>
<name>V5E3G6_9GAMM</name>
<proteinExistence type="inferred from homology"/>
<dbReference type="AlphaFoldDB" id="V5E3G6"/>
<comment type="caution">
    <text evidence="4">The sequence shown here is derived from an EMBL/GenBank/DDBJ whole genome shotgun (WGS) entry which is preliminary data.</text>
</comment>
<dbReference type="PANTHER" id="PTHR43000">
    <property type="entry name" value="DTDP-D-GLUCOSE 4,6-DEHYDRATASE-RELATED"/>
    <property type="match status" value="1"/>
</dbReference>
<dbReference type="EMBL" id="AYLO01000004">
    <property type="protein sequence ID" value="ESS74096.1"/>
    <property type="molecule type" value="Genomic_DNA"/>
</dbReference>
<sequence length="313" mass="33664">MKAALITGARGFVGRHLARALHHQGVRVCGIGHGAWTDTERAAWGVSHWLNGDVTKRNIDIVLSNVGQPDAVFHLAGGSSVGPSLAAPEEDFRRSVLSAAELLEWARLAAPDVRLVLASSAAVYGAGHRQAICETDALAPYSPYGYHKRIAEELFESYGKNFGLNVAIVRLFSVYGPELQKQLLWDSCSRLLNDATRLVLGGSGNEVRDWFHISDAANLLRIAASQANHDGFIINGGTGIAVAVRQVAEHLCAAWGMGTQLEFSGKSRQGDPQYLVANIDQATSLGFAPLVNWQAGVADYVAWFKHVNTQAVA</sequence>
<accession>V5E3G6</accession>
<evidence type="ECO:0000259" key="3">
    <source>
        <dbReference type="Pfam" id="PF01370"/>
    </source>
</evidence>
<dbReference type="InterPro" id="IPR001509">
    <property type="entry name" value="Epimerase_deHydtase"/>
</dbReference>
<evidence type="ECO:0000256" key="1">
    <source>
        <dbReference type="ARBA" id="ARBA00005125"/>
    </source>
</evidence>
<dbReference type="Proteomes" id="UP000017842">
    <property type="component" value="Unassembled WGS sequence"/>
</dbReference>
<organism evidence="4 5">
    <name type="scientific">Methyloglobulus morosus KoM1</name>
    <dbReference type="NCBI Taxonomy" id="1116472"/>
    <lineage>
        <taxon>Bacteria</taxon>
        <taxon>Pseudomonadati</taxon>
        <taxon>Pseudomonadota</taxon>
        <taxon>Gammaproteobacteria</taxon>
        <taxon>Methylococcales</taxon>
        <taxon>Methylococcaceae</taxon>
        <taxon>Methyloglobulus</taxon>
    </lineage>
</organism>
<keyword evidence="5" id="KW-1185">Reference proteome</keyword>
<comment type="similarity">
    <text evidence="2">Belongs to the NAD(P)-dependent epimerase/dehydratase family.</text>
</comment>
<dbReference type="OrthoDB" id="9803010at2"/>
<dbReference type="Pfam" id="PF01370">
    <property type="entry name" value="Epimerase"/>
    <property type="match status" value="1"/>
</dbReference>
<dbReference type="eggNOG" id="COG0451">
    <property type="taxonomic scope" value="Bacteria"/>
</dbReference>
<dbReference type="RefSeq" id="WP_023492979.1">
    <property type="nucleotide sequence ID" value="NZ_AYLO01000004.1"/>
</dbReference>
<evidence type="ECO:0000313" key="5">
    <source>
        <dbReference type="Proteomes" id="UP000017842"/>
    </source>
</evidence>
<evidence type="ECO:0000256" key="2">
    <source>
        <dbReference type="ARBA" id="ARBA00007637"/>
    </source>
</evidence>
<dbReference type="Gene3D" id="3.40.50.720">
    <property type="entry name" value="NAD(P)-binding Rossmann-like Domain"/>
    <property type="match status" value="1"/>
</dbReference>
<evidence type="ECO:0000313" key="4">
    <source>
        <dbReference type="EMBL" id="ESS74096.1"/>
    </source>
</evidence>
<comment type="pathway">
    <text evidence="1">Bacterial outer membrane biogenesis; LPS O-antigen biosynthesis.</text>
</comment>
<protein>
    <submittedName>
        <fullName evidence="4">Putative UDP-glucose 4-epimerase</fullName>
    </submittedName>
</protein>
<dbReference type="PATRIC" id="fig|1116472.3.peg.43"/>
<reference evidence="4 5" key="1">
    <citation type="journal article" date="2013" name="Genome Announc.">
        <title>Draft Genome Sequence of the Methanotrophic Gammaproteobacterium Methyloglobulus morosus DSM 22980 Strain KoM1.</title>
        <authorList>
            <person name="Poehlein A."/>
            <person name="Deutzmann J.S."/>
            <person name="Daniel R."/>
            <person name="Simeonova D.D."/>
        </authorList>
    </citation>
    <scope>NUCLEOTIDE SEQUENCE [LARGE SCALE GENOMIC DNA]</scope>
    <source>
        <strain evidence="4 5">KoM1</strain>
    </source>
</reference>
<dbReference type="SUPFAM" id="SSF51735">
    <property type="entry name" value="NAD(P)-binding Rossmann-fold domains"/>
    <property type="match status" value="1"/>
</dbReference>